<comment type="subcellular location">
    <subcellularLocation>
        <location evidence="1">Cell envelope</location>
    </subcellularLocation>
</comment>
<dbReference type="Proteomes" id="UP000028123">
    <property type="component" value="Unassembled WGS sequence"/>
</dbReference>
<evidence type="ECO:0000313" key="7">
    <source>
        <dbReference type="Proteomes" id="UP000028123"/>
    </source>
</evidence>
<evidence type="ECO:0000256" key="1">
    <source>
        <dbReference type="ARBA" id="ARBA00004196"/>
    </source>
</evidence>
<sequence>MKKQVAAIVVLALALSGGGWMLAAQGKDAVTLASSNKGSILTAEQVNVSFQGVGGKIIDLPIKEEQAVRKGDVLMTLDPTDIDLQLRKAQADVEVTTLKIKQAEDGIQVAQGKLGNAVKQAQLGLSQAETQEAQVADGARSEDIERQKLAVAASEEAYTHALKLYNQLLNTEEAYDNNPYSYKDHRDAVENARSQVTTLENARNQQKAVLDKMLAGATDKERKLAALQADRAKAVVEQQQLAEGDISNQRIGIEALNKQLEQLNILMESLKVQKDRFTLRAPGDGKVVKIMPKTGENVGSGMPVVVLETGKLYYDLYVDERQVGKFQAGSAVPTHFAALPDKVEGKVQFVTAAPQFAALRMSREKGTADLNSFQVRIYVERTDKLLPGMTAEVHVDEIPAR</sequence>
<dbReference type="Gene3D" id="2.40.30.170">
    <property type="match status" value="1"/>
</dbReference>
<evidence type="ECO:0000259" key="5">
    <source>
        <dbReference type="Pfam" id="PF25917"/>
    </source>
</evidence>
<comment type="caution">
    <text evidence="6">The sequence shown here is derived from an EMBL/GenBank/DDBJ whole genome shotgun (WGS) entry which is preliminary data.</text>
</comment>
<keyword evidence="7" id="KW-1185">Reference proteome</keyword>
<proteinExistence type="predicted"/>
<evidence type="ECO:0000256" key="4">
    <source>
        <dbReference type="SAM" id="SignalP"/>
    </source>
</evidence>
<feature type="domain" description="Multidrug resistance protein MdtA-like barrel-sandwich hybrid" evidence="5">
    <location>
        <begin position="45"/>
        <end position="303"/>
    </location>
</feature>
<evidence type="ECO:0000313" key="6">
    <source>
        <dbReference type="EMBL" id="KEQ22990.1"/>
    </source>
</evidence>
<dbReference type="SUPFAM" id="SSF51230">
    <property type="entry name" value="Single hybrid motif"/>
    <property type="match status" value="1"/>
</dbReference>
<dbReference type="InterPro" id="IPR050465">
    <property type="entry name" value="UPF0194_transport"/>
</dbReference>
<feature type="coiled-coil region" evidence="3">
    <location>
        <begin position="182"/>
        <end position="209"/>
    </location>
</feature>
<dbReference type="Pfam" id="PF25917">
    <property type="entry name" value="BSH_RND"/>
    <property type="match status" value="1"/>
</dbReference>
<evidence type="ECO:0000256" key="3">
    <source>
        <dbReference type="SAM" id="Coils"/>
    </source>
</evidence>
<dbReference type="OrthoDB" id="1634554at2"/>
<dbReference type="PANTHER" id="PTHR32347">
    <property type="entry name" value="EFFLUX SYSTEM COMPONENT YKNX-RELATED"/>
    <property type="match status" value="1"/>
</dbReference>
<accession>A0A081NX17</accession>
<dbReference type="InterPro" id="IPR011053">
    <property type="entry name" value="Single_hybrid_motif"/>
</dbReference>
<dbReference type="SUPFAM" id="SSF111369">
    <property type="entry name" value="HlyD-like secretion proteins"/>
    <property type="match status" value="1"/>
</dbReference>
<dbReference type="InterPro" id="IPR058625">
    <property type="entry name" value="MdtA-like_BSH"/>
</dbReference>
<dbReference type="GO" id="GO:0030313">
    <property type="term" value="C:cell envelope"/>
    <property type="evidence" value="ECO:0007669"/>
    <property type="project" value="UniProtKB-SubCell"/>
</dbReference>
<keyword evidence="2 3" id="KW-0175">Coiled coil</keyword>
<dbReference type="AlphaFoldDB" id="A0A081NX17"/>
<dbReference type="eggNOG" id="COG1566">
    <property type="taxonomic scope" value="Bacteria"/>
</dbReference>
<reference evidence="6 7" key="1">
    <citation type="submission" date="2014-06" db="EMBL/GenBank/DDBJ databases">
        <title>Draft genome sequence of Paenibacillus sp. MSt1.</title>
        <authorList>
            <person name="Aw Y.K."/>
            <person name="Ong K.S."/>
            <person name="Gan H.M."/>
            <person name="Lee S.M."/>
        </authorList>
    </citation>
    <scope>NUCLEOTIDE SEQUENCE [LARGE SCALE GENOMIC DNA]</scope>
    <source>
        <strain evidence="6 7">MSt1</strain>
    </source>
</reference>
<feature type="signal peptide" evidence="4">
    <location>
        <begin position="1"/>
        <end position="23"/>
    </location>
</feature>
<evidence type="ECO:0000256" key="2">
    <source>
        <dbReference type="ARBA" id="ARBA00023054"/>
    </source>
</evidence>
<name>A0A081NX17_9BACL</name>
<keyword evidence="4" id="KW-0732">Signal</keyword>
<feature type="coiled-coil region" evidence="3">
    <location>
        <begin position="253"/>
        <end position="280"/>
    </location>
</feature>
<feature type="chain" id="PRO_5001761090" description="Multidrug resistance protein MdtA-like barrel-sandwich hybrid domain-containing protein" evidence="4">
    <location>
        <begin position="24"/>
        <end position="401"/>
    </location>
</feature>
<gene>
    <name evidence="6" type="ORF">ET33_20595</name>
</gene>
<dbReference type="RefSeq" id="WP_036689988.1">
    <property type="nucleotide sequence ID" value="NZ_FYEP01000013.1"/>
</dbReference>
<dbReference type="PANTHER" id="PTHR32347:SF23">
    <property type="entry name" value="BLL5650 PROTEIN"/>
    <property type="match status" value="1"/>
</dbReference>
<dbReference type="Gene3D" id="2.40.50.100">
    <property type="match status" value="1"/>
</dbReference>
<dbReference type="EMBL" id="JNVM01000030">
    <property type="protein sequence ID" value="KEQ22990.1"/>
    <property type="molecule type" value="Genomic_DNA"/>
</dbReference>
<protein>
    <recommendedName>
        <fullName evidence="5">Multidrug resistance protein MdtA-like barrel-sandwich hybrid domain-containing protein</fullName>
    </recommendedName>
</protein>
<organism evidence="6 7">
    <name type="scientific">Paenibacillus tyrfis</name>
    <dbReference type="NCBI Taxonomy" id="1501230"/>
    <lineage>
        <taxon>Bacteria</taxon>
        <taxon>Bacillati</taxon>
        <taxon>Bacillota</taxon>
        <taxon>Bacilli</taxon>
        <taxon>Bacillales</taxon>
        <taxon>Paenibacillaceae</taxon>
        <taxon>Paenibacillus</taxon>
    </lineage>
</organism>